<name>A0A9Q1EBC6_SYNKA</name>
<feature type="region of interest" description="Disordered" evidence="1">
    <location>
        <begin position="41"/>
        <end position="67"/>
    </location>
</feature>
<dbReference type="OrthoDB" id="8964944at2759"/>
<organism evidence="2 3">
    <name type="scientific">Synaphobranchus kaupii</name>
    <name type="common">Kaup's arrowtooth eel</name>
    <dbReference type="NCBI Taxonomy" id="118154"/>
    <lineage>
        <taxon>Eukaryota</taxon>
        <taxon>Metazoa</taxon>
        <taxon>Chordata</taxon>
        <taxon>Craniata</taxon>
        <taxon>Vertebrata</taxon>
        <taxon>Euteleostomi</taxon>
        <taxon>Actinopterygii</taxon>
        <taxon>Neopterygii</taxon>
        <taxon>Teleostei</taxon>
        <taxon>Anguilliformes</taxon>
        <taxon>Synaphobranchidae</taxon>
        <taxon>Synaphobranchus</taxon>
    </lineage>
</organism>
<dbReference type="EMBL" id="JAINUF010000020">
    <property type="protein sequence ID" value="KAJ8335673.1"/>
    <property type="molecule type" value="Genomic_DNA"/>
</dbReference>
<dbReference type="Proteomes" id="UP001152622">
    <property type="component" value="Chromosome 20"/>
</dbReference>
<sequence length="195" mass="21331">MCGCGCSIISSLMKRLGRSACCSDLLACGHAPDRLQRLATGCPPPPKPGPVSRSRRPSRAVLLVDPPPPAFVQRSVRQESASESPAAIVKSEREGGSVAIALRRATDRFHSNDAQTGVLPVAMPTAPPHEVTQQERSPAEPPSLGQRWRSRRLAPHGLRRSVAPSEPVPAFTVRIPPLVYRYRDHLRFHWSRLGF</sequence>
<gene>
    <name evidence="2" type="ORF">SKAU_G00390150</name>
</gene>
<proteinExistence type="predicted"/>
<evidence type="ECO:0000313" key="2">
    <source>
        <dbReference type="EMBL" id="KAJ8335673.1"/>
    </source>
</evidence>
<keyword evidence="3" id="KW-1185">Reference proteome</keyword>
<protein>
    <submittedName>
        <fullName evidence="2">Uncharacterized protein</fullName>
    </submittedName>
</protein>
<dbReference type="AlphaFoldDB" id="A0A9Q1EBC6"/>
<evidence type="ECO:0000256" key="1">
    <source>
        <dbReference type="SAM" id="MobiDB-lite"/>
    </source>
</evidence>
<accession>A0A9Q1EBC6</accession>
<comment type="caution">
    <text evidence="2">The sequence shown here is derived from an EMBL/GenBank/DDBJ whole genome shotgun (WGS) entry which is preliminary data.</text>
</comment>
<reference evidence="2" key="1">
    <citation type="journal article" date="2023" name="Science">
        <title>Genome structures resolve the early diversification of teleost fishes.</title>
        <authorList>
            <person name="Parey E."/>
            <person name="Louis A."/>
            <person name="Montfort J."/>
            <person name="Bouchez O."/>
            <person name="Roques C."/>
            <person name="Iampietro C."/>
            <person name="Lluch J."/>
            <person name="Castinel A."/>
            <person name="Donnadieu C."/>
            <person name="Desvignes T."/>
            <person name="Floi Bucao C."/>
            <person name="Jouanno E."/>
            <person name="Wen M."/>
            <person name="Mejri S."/>
            <person name="Dirks R."/>
            <person name="Jansen H."/>
            <person name="Henkel C."/>
            <person name="Chen W.J."/>
            <person name="Zahm M."/>
            <person name="Cabau C."/>
            <person name="Klopp C."/>
            <person name="Thompson A.W."/>
            <person name="Robinson-Rechavi M."/>
            <person name="Braasch I."/>
            <person name="Lecointre G."/>
            <person name="Bobe J."/>
            <person name="Postlethwait J.H."/>
            <person name="Berthelot C."/>
            <person name="Roest Crollius H."/>
            <person name="Guiguen Y."/>
        </authorList>
    </citation>
    <scope>NUCLEOTIDE SEQUENCE</scope>
    <source>
        <strain evidence="2">WJC10195</strain>
    </source>
</reference>
<feature type="region of interest" description="Disordered" evidence="1">
    <location>
        <begin position="109"/>
        <end position="148"/>
    </location>
</feature>
<evidence type="ECO:0000313" key="3">
    <source>
        <dbReference type="Proteomes" id="UP001152622"/>
    </source>
</evidence>